<evidence type="ECO:0000256" key="11">
    <source>
        <dbReference type="RuleBase" id="RU367085"/>
    </source>
</evidence>
<dbReference type="EMBL" id="LJIG01016277">
    <property type="protein sequence ID" value="KRT81084.1"/>
    <property type="molecule type" value="Genomic_DNA"/>
</dbReference>
<evidence type="ECO:0000259" key="13">
    <source>
        <dbReference type="PROSITE" id="PS51959"/>
    </source>
</evidence>
<organism evidence="14 15">
    <name type="scientific">Oryctes borbonicus</name>
    <dbReference type="NCBI Taxonomy" id="1629725"/>
    <lineage>
        <taxon>Eukaryota</taxon>
        <taxon>Metazoa</taxon>
        <taxon>Ecdysozoa</taxon>
        <taxon>Arthropoda</taxon>
        <taxon>Hexapoda</taxon>
        <taxon>Insecta</taxon>
        <taxon>Pterygota</taxon>
        <taxon>Neoptera</taxon>
        <taxon>Endopterygota</taxon>
        <taxon>Coleoptera</taxon>
        <taxon>Polyphaga</taxon>
        <taxon>Scarabaeiformia</taxon>
        <taxon>Scarabaeidae</taxon>
        <taxon>Dynastinae</taxon>
        <taxon>Oryctes</taxon>
    </lineage>
</organism>
<dbReference type="InterPro" id="IPR018998">
    <property type="entry name" value="EndoU_C"/>
</dbReference>
<dbReference type="SUPFAM" id="SSF142877">
    <property type="entry name" value="EndoU-like"/>
    <property type="match status" value="1"/>
</dbReference>
<dbReference type="Proteomes" id="UP000051574">
    <property type="component" value="Unassembled WGS sequence"/>
</dbReference>
<keyword evidence="4 11" id="KW-0540">Nuclease</keyword>
<keyword evidence="10" id="KW-0456">Lyase</keyword>
<keyword evidence="9 11" id="KW-0464">Manganese</keyword>
<dbReference type="CDD" id="cd21159">
    <property type="entry name" value="XendoU"/>
    <property type="match status" value="1"/>
</dbReference>
<feature type="chain" id="PRO_5026375305" description="EndoU domain-containing protein" evidence="11">
    <location>
        <begin position="27"/>
        <end position="500"/>
    </location>
</feature>
<evidence type="ECO:0000256" key="2">
    <source>
        <dbReference type="ARBA" id="ARBA00010168"/>
    </source>
</evidence>
<dbReference type="InterPro" id="IPR037227">
    <property type="entry name" value="EndoU-like"/>
</dbReference>
<keyword evidence="5 11" id="KW-0479">Metal-binding</keyword>
<keyword evidence="11" id="KW-0732">Signal</keyword>
<protein>
    <recommendedName>
        <fullName evidence="13">EndoU domain-containing protein</fullName>
    </recommendedName>
</protein>
<evidence type="ECO:0000256" key="12">
    <source>
        <dbReference type="SAM" id="MobiDB-lite"/>
    </source>
</evidence>
<comment type="subunit">
    <text evidence="3 11">Monomer.</text>
</comment>
<dbReference type="GO" id="GO:0004521">
    <property type="term" value="F:RNA endonuclease activity"/>
    <property type="evidence" value="ECO:0007669"/>
    <property type="project" value="UniProtKB-UniRule"/>
</dbReference>
<dbReference type="GO" id="GO:0016787">
    <property type="term" value="F:hydrolase activity"/>
    <property type="evidence" value="ECO:0007669"/>
    <property type="project" value="UniProtKB-KW"/>
</dbReference>
<dbReference type="AlphaFoldDB" id="A0A0T6B131"/>
<feature type="compositionally biased region" description="Polar residues" evidence="12">
    <location>
        <begin position="69"/>
        <end position="101"/>
    </location>
</feature>
<keyword evidence="15" id="KW-1185">Reference proteome</keyword>
<feature type="region of interest" description="Disordered" evidence="12">
    <location>
        <begin position="138"/>
        <end position="165"/>
    </location>
</feature>
<feature type="compositionally biased region" description="Polar residues" evidence="12">
    <location>
        <begin position="219"/>
        <end position="233"/>
    </location>
</feature>
<evidence type="ECO:0000256" key="9">
    <source>
        <dbReference type="ARBA" id="ARBA00023211"/>
    </source>
</evidence>
<comment type="cofactor">
    <cofactor evidence="1 11">
        <name>Mn(2+)</name>
        <dbReference type="ChEBI" id="CHEBI:29035"/>
    </cofactor>
</comment>
<feature type="domain" description="EndoU" evidence="13">
    <location>
        <begin position="236"/>
        <end position="500"/>
    </location>
</feature>
<evidence type="ECO:0000256" key="10">
    <source>
        <dbReference type="ARBA" id="ARBA00023239"/>
    </source>
</evidence>
<dbReference type="PANTHER" id="PTHR12439">
    <property type="entry name" value="PLACENTAL PROTEIN 11-RELATED"/>
    <property type="match status" value="1"/>
</dbReference>
<keyword evidence="7 11" id="KW-0378">Hydrolase</keyword>
<accession>A0A0T6B131</accession>
<dbReference type="OrthoDB" id="430326at2759"/>
<proteinExistence type="inferred from homology"/>
<dbReference type="PANTHER" id="PTHR12439:SF42">
    <property type="entry name" value="ENDORIBONUCLEASE-RELATED"/>
    <property type="match status" value="1"/>
</dbReference>
<evidence type="ECO:0000313" key="15">
    <source>
        <dbReference type="Proteomes" id="UP000051574"/>
    </source>
</evidence>
<evidence type="ECO:0000256" key="8">
    <source>
        <dbReference type="ARBA" id="ARBA00022884"/>
    </source>
</evidence>
<name>A0A0T6B131_9SCAR</name>
<comment type="caution">
    <text evidence="14">The sequence shown here is derived from an EMBL/GenBank/DDBJ whole genome shotgun (WGS) entry which is preliminary data.</text>
</comment>
<evidence type="ECO:0000256" key="7">
    <source>
        <dbReference type="ARBA" id="ARBA00022801"/>
    </source>
</evidence>
<feature type="signal peptide" evidence="11">
    <location>
        <begin position="1"/>
        <end position="26"/>
    </location>
</feature>
<dbReference type="InterPro" id="IPR039787">
    <property type="entry name" value="ENDOU"/>
</dbReference>
<reference evidence="14 15" key="1">
    <citation type="submission" date="2015-09" db="EMBL/GenBank/DDBJ databases">
        <title>Draft genome of the scarab beetle Oryctes borbonicus.</title>
        <authorList>
            <person name="Meyer J.M."/>
            <person name="Markov G.V."/>
            <person name="Baskaran P."/>
            <person name="Herrmann M."/>
            <person name="Sommer R.J."/>
            <person name="Roedelsperger C."/>
        </authorList>
    </citation>
    <scope>NUCLEOTIDE SEQUENCE [LARGE SCALE GENOMIC DNA]</scope>
    <source>
        <strain evidence="14">OB123</strain>
        <tissue evidence="14">Whole animal</tissue>
    </source>
</reference>
<comment type="similarity">
    <text evidence="2 11">Belongs to the ENDOU family.</text>
</comment>
<feature type="region of interest" description="Disordered" evidence="12">
    <location>
        <begin position="65"/>
        <end position="107"/>
    </location>
</feature>
<evidence type="ECO:0000313" key="14">
    <source>
        <dbReference type="EMBL" id="KRT81084.1"/>
    </source>
</evidence>
<keyword evidence="8 11" id="KW-0694">RNA-binding</keyword>
<evidence type="ECO:0000256" key="1">
    <source>
        <dbReference type="ARBA" id="ARBA00001936"/>
    </source>
</evidence>
<dbReference type="GO" id="GO:0016829">
    <property type="term" value="F:lyase activity"/>
    <property type="evidence" value="ECO:0007669"/>
    <property type="project" value="UniProtKB-KW"/>
</dbReference>
<evidence type="ECO:0000256" key="5">
    <source>
        <dbReference type="ARBA" id="ARBA00022723"/>
    </source>
</evidence>
<dbReference type="PROSITE" id="PS51959">
    <property type="entry name" value="ENDOU"/>
    <property type="match status" value="1"/>
</dbReference>
<dbReference type="GO" id="GO:0003723">
    <property type="term" value="F:RNA binding"/>
    <property type="evidence" value="ECO:0007669"/>
    <property type="project" value="UniProtKB-UniRule"/>
</dbReference>
<evidence type="ECO:0000256" key="3">
    <source>
        <dbReference type="ARBA" id="ARBA00011245"/>
    </source>
</evidence>
<evidence type="ECO:0000256" key="4">
    <source>
        <dbReference type="ARBA" id="ARBA00022722"/>
    </source>
</evidence>
<evidence type="ECO:0000256" key="6">
    <source>
        <dbReference type="ARBA" id="ARBA00022759"/>
    </source>
</evidence>
<gene>
    <name evidence="14" type="ORF">AMK59_6327</name>
</gene>
<dbReference type="Pfam" id="PF09412">
    <property type="entry name" value="XendoU"/>
    <property type="match status" value="1"/>
</dbReference>
<feature type="region of interest" description="Disordered" evidence="12">
    <location>
        <begin position="219"/>
        <end position="238"/>
    </location>
</feature>
<keyword evidence="6 11" id="KW-0255">Endonuclease</keyword>
<sequence length="500" mass="55341">MSTLRYCVPLIVVALLIVGEFLCIHAATQSNVWNNRQNSTIVNTNPLWQGPSTTPWPELAVRKPYNRPASGTVSSSTNQVSVPNQNAPTNQNKNVNTNAGANLSYGPGTGANVGQNLNTKAKSSGNIDGIALSYGLSYNRNSPSPNQGKPISPSSSPNVNTPKLGQSYSNVIRQNSNDQSNSKASQNSRMPTVKPLMQKVNSQSVPINTINVQQPGKITGTVLQPTTPASTSTVDEDEELRQFSETLLRKDANNAGKYVTINYQGKTTSRSTNDEAALPLLTIQKEAYNIPSISNLIQLHNNYILEANVNEHVSVQEKMEENALLDSLLSTPVMQYTRNFLIQKGAIPKDPKLFKDKLKEIWFNMYSRGQGKIGSSGFEHIFLAEIKNQDVTGLHNWLYFHDAEAKNSVNYLGYMKKLELDNNKGAILKFHMNLNGIDKPVSSMFIGTSPELEIALYSTCFLLRPDKVCPLRFDGKRFIIRTYTFRYRGKNMIGSAFPEI</sequence>
<dbReference type="GO" id="GO:0046872">
    <property type="term" value="F:metal ion binding"/>
    <property type="evidence" value="ECO:0007669"/>
    <property type="project" value="UniProtKB-UniRule"/>
</dbReference>